<dbReference type="FunFam" id="3.90.600.10:FF:000001">
    <property type="entry name" value="Trifunctional purine biosynthetic protein adenosine-3"/>
    <property type="match status" value="1"/>
</dbReference>
<evidence type="ECO:0000256" key="7">
    <source>
        <dbReference type="ARBA" id="ARBA00022741"/>
    </source>
</evidence>
<dbReference type="SMART" id="SM01209">
    <property type="entry name" value="GARS_A"/>
    <property type="match status" value="1"/>
</dbReference>
<dbReference type="GO" id="GO:0046872">
    <property type="term" value="F:metal ion binding"/>
    <property type="evidence" value="ECO:0007669"/>
    <property type="project" value="UniProtKB-KW"/>
</dbReference>
<evidence type="ECO:0000256" key="8">
    <source>
        <dbReference type="ARBA" id="ARBA00022755"/>
    </source>
</evidence>
<protein>
    <recommendedName>
        <fullName evidence="4 15">Phosphoribosylamine--glycine ligase</fullName>
        <ecNumber evidence="4 15">6.3.4.13</ecNumber>
    </recommendedName>
    <alternativeName>
        <fullName evidence="15">GARS</fullName>
    </alternativeName>
    <alternativeName>
        <fullName evidence="13 15">Glycinamide ribonucleotide synthetase</fullName>
    </alternativeName>
    <alternativeName>
        <fullName evidence="14 15">Phosphoribosylglycinamide synthetase</fullName>
    </alternativeName>
</protein>
<comment type="cofactor">
    <cofactor evidence="1">
        <name>Mn(2+)</name>
        <dbReference type="ChEBI" id="CHEBI:29035"/>
    </cofactor>
</comment>
<evidence type="ECO:0000256" key="3">
    <source>
        <dbReference type="ARBA" id="ARBA00005174"/>
    </source>
</evidence>
<dbReference type="PANTHER" id="PTHR43472">
    <property type="entry name" value="PHOSPHORIBOSYLAMINE--GLYCINE LIGASE"/>
    <property type="match status" value="1"/>
</dbReference>
<dbReference type="Pfam" id="PF02843">
    <property type="entry name" value="GARS_C"/>
    <property type="match status" value="1"/>
</dbReference>
<keyword evidence="8 15" id="KW-0658">Purine biosynthesis</keyword>
<evidence type="ECO:0000256" key="17">
    <source>
        <dbReference type="SAM" id="MobiDB-lite"/>
    </source>
</evidence>
<keyword evidence="6" id="KW-0479">Metal-binding</keyword>
<evidence type="ECO:0000256" key="13">
    <source>
        <dbReference type="ARBA" id="ARBA00042242"/>
    </source>
</evidence>
<comment type="cofactor">
    <cofactor evidence="2">
        <name>Mg(2+)</name>
        <dbReference type="ChEBI" id="CHEBI:18420"/>
    </cofactor>
</comment>
<evidence type="ECO:0000256" key="12">
    <source>
        <dbReference type="ARBA" id="ARBA00038345"/>
    </source>
</evidence>
<evidence type="ECO:0000256" key="14">
    <source>
        <dbReference type="ARBA" id="ARBA00042864"/>
    </source>
</evidence>
<sequence length="426" mass="44680">MNVLLLGSGGREHALAWKMSASPLLTKLYASPGNPGIGRVAELVKLDVADHSAVASFCQEKKIDLVVVGPEGPLVAGIADHLRAWGIRVFGPSKAAARLEGSKGFTKDLCAKFNIPTAAYGRFGDLASAKAYVEKTGAPIVIKADGLAAGKGVTIAMTLDEANAALEACFDGAFGAAGAEVVVEEYLTGEEASFFCLCDGATALPFGTAQDHKRVGDGDTGPNTGGMGAYSPAPVMTPEMTERTMREIIEPTMRGMAKLGAPFAGILFAGLMITDQGPKLIEYNTRFGDPECQVLMMRLKDDLLVLLNAAVDGQLAHMSIRWSDETALTVVMAARGYPGTPEKGSVIRGLDEAEGEGAQVFHAGTAINGGALVANGGRVVNVTALGKTVGETQQKAYAAIDHIDWPQGFYRHDIGWRAVEREKAGN</sequence>
<gene>
    <name evidence="15 19" type="primary">purD</name>
    <name evidence="19" type="ORF">MPL3356_90004</name>
</gene>
<evidence type="ECO:0000256" key="1">
    <source>
        <dbReference type="ARBA" id="ARBA00001936"/>
    </source>
</evidence>
<dbReference type="Proteomes" id="UP000045285">
    <property type="component" value="Unassembled WGS sequence"/>
</dbReference>
<dbReference type="FunFam" id="3.40.50.20:FF:000006">
    <property type="entry name" value="Phosphoribosylamine--glycine ligase, chloroplastic"/>
    <property type="match status" value="1"/>
</dbReference>
<dbReference type="Pfam" id="PF01071">
    <property type="entry name" value="GARS_A"/>
    <property type="match status" value="1"/>
</dbReference>
<evidence type="ECO:0000256" key="9">
    <source>
        <dbReference type="ARBA" id="ARBA00022840"/>
    </source>
</evidence>
<keyword evidence="5 15" id="KW-0436">Ligase</keyword>
<evidence type="ECO:0000313" key="20">
    <source>
        <dbReference type="Proteomes" id="UP000045285"/>
    </source>
</evidence>
<dbReference type="InterPro" id="IPR013815">
    <property type="entry name" value="ATP_grasp_subdomain_1"/>
</dbReference>
<reference evidence="20" key="1">
    <citation type="submission" date="2014-08" db="EMBL/GenBank/DDBJ databases">
        <authorList>
            <person name="Moulin L."/>
        </authorList>
    </citation>
    <scope>NUCLEOTIDE SEQUENCE [LARGE SCALE GENOMIC DNA]</scope>
</reference>
<evidence type="ECO:0000256" key="11">
    <source>
        <dbReference type="ARBA" id="ARBA00023211"/>
    </source>
</evidence>
<name>A0A090GCV5_MESPL</name>
<organism evidence="19 20">
    <name type="scientific">Mesorhizobium plurifarium</name>
    <dbReference type="NCBI Taxonomy" id="69974"/>
    <lineage>
        <taxon>Bacteria</taxon>
        <taxon>Pseudomonadati</taxon>
        <taxon>Pseudomonadota</taxon>
        <taxon>Alphaproteobacteria</taxon>
        <taxon>Hyphomicrobiales</taxon>
        <taxon>Phyllobacteriaceae</taxon>
        <taxon>Mesorhizobium</taxon>
    </lineage>
</organism>
<evidence type="ECO:0000256" key="5">
    <source>
        <dbReference type="ARBA" id="ARBA00022598"/>
    </source>
</evidence>
<evidence type="ECO:0000256" key="15">
    <source>
        <dbReference type="HAMAP-Rule" id="MF_00138"/>
    </source>
</evidence>
<feature type="domain" description="ATP-grasp" evidence="18">
    <location>
        <begin position="107"/>
        <end position="312"/>
    </location>
</feature>
<comment type="similarity">
    <text evidence="12 15">Belongs to the GARS family.</text>
</comment>
<dbReference type="Gene3D" id="3.30.1490.20">
    <property type="entry name" value="ATP-grasp fold, A domain"/>
    <property type="match status" value="1"/>
</dbReference>
<dbReference type="EMBL" id="CCMZ01000076">
    <property type="protein sequence ID" value="CDX28775.1"/>
    <property type="molecule type" value="Genomic_DNA"/>
</dbReference>
<evidence type="ECO:0000256" key="16">
    <source>
        <dbReference type="PROSITE-ProRule" id="PRU00409"/>
    </source>
</evidence>
<dbReference type="SUPFAM" id="SSF56059">
    <property type="entry name" value="Glutathione synthetase ATP-binding domain-like"/>
    <property type="match status" value="1"/>
</dbReference>
<dbReference type="SUPFAM" id="SSF52440">
    <property type="entry name" value="PreATP-grasp domain"/>
    <property type="match status" value="1"/>
</dbReference>
<comment type="pathway">
    <text evidence="3 15">Purine metabolism; IMP biosynthesis via de novo pathway; N(1)-(5-phospho-D-ribosyl)glycinamide from 5-phospho-alpha-D-ribose 1-diphosphate: step 2/2.</text>
</comment>
<evidence type="ECO:0000256" key="6">
    <source>
        <dbReference type="ARBA" id="ARBA00022723"/>
    </source>
</evidence>
<dbReference type="STRING" id="69974.MPLDJ20_80113"/>
<proteinExistence type="inferred from homology"/>
<dbReference type="UniPathway" id="UPA00074">
    <property type="reaction ID" value="UER00125"/>
</dbReference>
<dbReference type="PROSITE" id="PS00184">
    <property type="entry name" value="GARS"/>
    <property type="match status" value="1"/>
</dbReference>
<evidence type="ECO:0000259" key="18">
    <source>
        <dbReference type="PROSITE" id="PS50975"/>
    </source>
</evidence>
<dbReference type="NCBIfam" id="TIGR00877">
    <property type="entry name" value="purD"/>
    <property type="match status" value="1"/>
</dbReference>
<dbReference type="InterPro" id="IPR011761">
    <property type="entry name" value="ATP-grasp"/>
</dbReference>
<evidence type="ECO:0000313" key="19">
    <source>
        <dbReference type="EMBL" id="CDX28775.1"/>
    </source>
</evidence>
<comment type="catalytic activity">
    <reaction evidence="15">
        <text>5-phospho-beta-D-ribosylamine + glycine + ATP = N(1)-(5-phospho-beta-D-ribosyl)glycinamide + ADP + phosphate + H(+)</text>
        <dbReference type="Rhea" id="RHEA:17453"/>
        <dbReference type="ChEBI" id="CHEBI:15378"/>
        <dbReference type="ChEBI" id="CHEBI:30616"/>
        <dbReference type="ChEBI" id="CHEBI:43474"/>
        <dbReference type="ChEBI" id="CHEBI:57305"/>
        <dbReference type="ChEBI" id="CHEBI:58681"/>
        <dbReference type="ChEBI" id="CHEBI:143788"/>
        <dbReference type="ChEBI" id="CHEBI:456216"/>
        <dbReference type="EC" id="6.3.4.13"/>
    </reaction>
</comment>
<dbReference type="GO" id="GO:0006189">
    <property type="term" value="P:'de novo' IMP biosynthetic process"/>
    <property type="evidence" value="ECO:0007669"/>
    <property type="project" value="UniProtKB-UniRule"/>
</dbReference>
<dbReference type="GO" id="GO:0009113">
    <property type="term" value="P:purine nucleobase biosynthetic process"/>
    <property type="evidence" value="ECO:0007669"/>
    <property type="project" value="InterPro"/>
</dbReference>
<dbReference type="Gene3D" id="3.90.600.10">
    <property type="entry name" value="Phosphoribosylglycinamide synthetase, C-terminal domain"/>
    <property type="match status" value="1"/>
</dbReference>
<feature type="region of interest" description="Disordered" evidence="17">
    <location>
        <begin position="213"/>
        <end position="235"/>
    </location>
</feature>
<dbReference type="GO" id="GO:0004637">
    <property type="term" value="F:phosphoribosylamine-glycine ligase activity"/>
    <property type="evidence" value="ECO:0007669"/>
    <property type="project" value="UniProtKB-UniRule"/>
</dbReference>
<keyword evidence="10" id="KW-0460">Magnesium</keyword>
<dbReference type="Pfam" id="PF02844">
    <property type="entry name" value="GARS_N"/>
    <property type="match status" value="1"/>
</dbReference>
<keyword evidence="11" id="KW-0464">Manganese</keyword>
<dbReference type="SUPFAM" id="SSF51246">
    <property type="entry name" value="Rudiment single hybrid motif"/>
    <property type="match status" value="1"/>
</dbReference>
<dbReference type="PANTHER" id="PTHR43472:SF1">
    <property type="entry name" value="PHOSPHORIBOSYLAMINE--GLYCINE LIGASE, CHLOROPLASTIC"/>
    <property type="match status" value="1"/>
</dbReference>
<dbReference type="InterPro" id="IPR011054">
    <property type="entry name" value="Rudment_hybrid_motif"/>
</dbReference>
<dbReference type="InterPro" id="IPR020560">
    <property type="entry name" value="PRibGlycinamide_synth_C-dom"/>
</dbReference>
<dbReference type="GO" id="GO:0005524">
    <property type="term" value="F:ATP binding"/>
    <property type="evidence" value="ECO:0007669"/>
    <property type="project" value="UniProtKB-UniRule"/>
</dbReference>
<dbReference type="SMART" id="SM01210">
    <property type="entry name" value="GARS_C"/>
    <property type="match status" value="1"/>
</dbReference>
<dbReference type="EC" id="6.3.4.13" evidence="4 15"/>
<dbReference type="InterPro" id="IPR016185">
    <property type="entry name" value="PreATP-grasp_dom_sf"/>
</dbReference>
<dbReference type="InterPro" id="IPR020562">
    <property type="entry name" value="PRibGlycinamide_synth_N"/>
</dbReference>
<dbReference type="InterPro" id="IPR037123">
    <property type="entry name" value="PRibGlycinamide_synth_C_sf"/>
</dbReference>
<dbReference type="Gene3D" id="3.40.50.20">
    <property type="match status" value="1"/>
</dbReference>
<dbReference type="FunFam" id="3.30.470.20:FF:000031">
    <property type="entry name" value="Phosphoribosylamine--glycine ligase"/>
    <property type="match status" value="1"/>
</dbReference>
<dbReference type="AlphaFoldDB" id="A0A090GCV5"/>
<evidence type="ECO:0000256" key="10">
    <source>
        <dbReference type="ARBA" id="ARBA00022842"/>
    </source>
</evidence>
<keyword evidence="20" id="KW-1185">Reference proteome</keyword>
<keyword evidence="9 16" id="KW-0067">ATP-binding</keyword>
<dbReference type="InterPro" id="IPR000115">
    <property type="entry name" value="PRibGlycinamide_synth"/>
</dbReference>
<dbReference type="InterPro" id="IPR020561">
    <property type="entry name" value="PRibGlycinamid_synth_ATP-grasp"/>
</dbReference>
<dbReference type="InterPro" id="IPR020559">
    <property type="entry name" value="PRibGlycinamide_synth_CS"/>
</dbReference>
<accession>A0A090GCV5</accession>
<dbReference type="HAMAP" id="MF_00138">
    <property type="entry name" value="GARS"/>
    <property type="match status" value="1"/>
</dbReference>
<keyword evidence="7 16" id="KW-0547">Nucleotide-binding</keyword>
<dbReference type="Gene3D" id="3.30.470.20">
    <property type="entry name" value="ATP-grasp fold, B domain"/>
    <property type="match status" value="1"/>
</dbReference>
<dbReference type="PROSITE" id="PS50975">
    <property type="entry name" value="ATP_GRASP"/>
    <property type="match status" value="1"/>
</dbReference>
<evidence type="ECO:0000256" key="2">
    <source>
        <dbReference type="ARBA" id="ARBA00001946"/>
    </source>
</evidence>
<evidence type="ECO:0000256" key="4">
    <source>
        <dbReference type="ARBA" id="ARBA00013255"/>
    </source>
</evidence>